<dbReference type="Gene3D" id="3.10.129.10">
    <property type="entry name" value="Hotdog Thioesterase"/>
    <property type="match status" value="1"/>
</dbReference>
<dbReference type="GO" id="GO:0006637">
    <property type="term" value="P:acyl-CoA metabolic process"/>
    <property type="evidence" value="ECO:0007669"/>
    <property type="project" value="TreeGrafter"/>
</dbReference>
<feature type="non-terminal residue" evidence="6">
    <location>
        <position position="1"/>
    </location>
</feature>
<sequence>VSEVSAEARTVPKMATELENGPLEERSPGESCFEKIYPFGSDLELREEYINFFGGLRIGKLLEDLDLVAGKVAYSHTQGWERGLGIVTAACDRIDLTGALPSTSDLQLLASVNWVGRSSLEVGIRISSGNENNWRRVA</sequence>
<dbReference type="PANTHER" id="PTHR12655:SF0">
    <property type="entry name" value="ACYL-COENZYME A THIOESTERASE 9, MITOCHONDRIAL"/>
    <property type="match status" value="1"/>
</dbReference>
<reference evidence="6" key="1">
    <citation type="submission" date="2018-05" db="EMBL/GenBank/DDBJ databases">
        <authorList>
            <person name="Lanie J.A."/>
            <person name="Ng W.-L."/>
            <person name="Kazmierczak K.M."/>
            <person name="Andrzejewski T.M."/>
            <person name="Davidsen T.M."/>
            <person name="Wayne K.J."/>
            <person name="Tettelin H."/>
            <person name="Glass J.I."/>
            <person name="Rusch D."/>
            <person name="Podicherti R."/>
            <person name="Tsui H.-C.T."/>
            <person name="Winkler M.E."/>
        </authorList>
    </citation>
    <scope>NUCLEOTIDE SEQUENCE</scope>
</reference>
<dbReference type="GO" id="GO:0047617">
    <property type="term" value="F:fatty acyl-CoA hydrolase activity"/>
    <property type="evidence" value="ECO:0007669"/>
    <property type="project" value="TreeGrafter"/>
</dbReference>
<dbReference type="CDD" id="cd03442">
    <property type="entry name" value="BFIT_BACH"/>
    <property type="match status" value="1"/>
</dbReference>
<name>A0A382UVI0_9ZZZZ</name>
<dbReference type="PROSITE" id="PS51770">
    <property type="entry name" value="HOTDOG_ACOT"/>
    <property type="match status" value="1"/>
</dbReference>
<feature type="domain" description="HotDog ACOT-type" evidence="5">
    <location>
        <begin position="35"/>
        <end position="138"/>
    </location>
</feature>
<dbReference type="EMBL" id="UINC01146778">
    <property type="protein sequence ID" value="SVD37708.1"/>
    <property type="molecule type" value="Genomic_DNA"/>
</dbReference>
<keyword evidence="2" id="KW-0378">Hydrolase</keyword>
<protein>
    <recommendedName>
        <fullName evidence="5">HotDog ACOT-type domain-containing protein</fullName>
    </recommendedName>
</protein>
<accession>A0A382UVI0</accession>
<organism evidence="6">
    <name type="scientific">marine metagenome</name>
    <dbReference type="NCBI Taxonomy" id="408172"/>
    <lineage>
        <taxon>unclassified sequences</taxon>
        <taxon>metagenomes</taxon>
        <taxon>ecological metagenomes</taxon>
    </lineage>
</organism>
<proteinExistence type="predicted"/>
<evidence type="ECO:0000256" key="2">
    <source>
        <dbReference type="ARBA" id="ARBA00022801"/>
    </source>
</evidence>
<keyword evidence="3" id="KW-0809">Transit peptide</keyword>
<keyword evidence="1" id="KW-0677">Repeat</keyword>
<dbReference type="InterPro" id="IPR033120">
    <property type="entry name" value="HOTDOG_ACOT"/>
</dbReference>
<evidence type="ECO:0000256" key="4">
    <source>
        <dbReference type="SAM" id="MobiDB-lite"/>
    </source>
</evidence>
<feature type="region of interest" description="Disordered" evidence="4">
    <location>
        <begin position="1"/>
        <end position="27"/>
    </location>
</feature>
<evidence type="ECO:0000256" key="1">
    <source>
        <dbReference type="ARBA" id="ARBA00022737"/>
    </source>
</evidence>
<feature type="non-terminal residue" evidence="6">
    <location>
        <position position="138"/>
    </location>
</feature>
<evidence type="ECO:0000313" key="6">
    <source>
        <dbReference type="EMBL" id="SVD37708.1"/>
    </source>
</evidence>
<dbReference type="InterPro" id="IPR029069">
    <property type="entry name" value="HotDog_dom_sf"/>
</dbReference>
<dbReference type="SUPFAM" id="SSF54637">
    <property type="entry name" value="Thioesterase/thiol ester dehydrase-isomerase"/>
    <property type="match status" value="1"/>
</dbReference>
<gene>
    <name evidence="6" type="ORF">METZ01_LOCUS390562</name>
</gene>
<evidence type="ECO:0000256" key="3">
    <source>
        <dbReference type="ARBA" id="ARBA00022946"/>
    </source>
</evidence>
<evidence type="ECO:0000259" key="5">
    <source>
        <dbReference type="PROSITE" id="PS51770"/>
    </source>
</evidence>
<dbReference type="PANTHER" id="PTHR12655">
    <property type="entry name" value="ACYL-COA THIOESTERASE"/>
    <property type="match status" value="1"/>
</dbReference>
<dbReference type="AlphaFoldDB" id="A0A382UVI0"/>